<sequence length="183" mass="20723">MAWGTLVAAALGAVIGIGSTLVTDTLRSRRELDQRWSDTKRLVYVRFLSALARAHSRMVVVAFGDLPADERRHAVHHAFHADPQHADAKSVLRELGITAPNHVYRQGLKVYGLLREVRELLAQPAITLDSEDYEPVIGAFFAQLEFLQESMRDDLQPRARTARQRAQRAEADRRPRDRRVPPL</sequence>
<accession>A0A8J7WSP9</accession>
<dbReference type="Proteomes" id="UP000677913">
    <property type="component" value="Unassembled WGS sequence"/>
</dbReference>
<keyword evidence="3" id="KW-1185">Reference proteome</keyword>
<dbReference type="EMBL" id="JAGSXH010000077">
    <property type="protein sequence ID" value="MBS2965297.1"/>
    <property type="molecule type" value="Genomic_DNA"/>
</dbReference>
<comment type="caution">
    <text evidence="2">The sequence shown here is derived from an EMBL/GenBank/DDBJ whole genome shotgun (WGS) entry which is preliminary data.</text>
</comment>
<evidence type="ECO:0000313" key="3">
    <source>
        <dbReference type="Proteomes" id="UP000677913"/>
    </source>
</evidence>
<gene>
    <name evidence="2" type="ORF">KGA66_19765</name>
</gene>
<name>A0A8J7WSP9_9ACTN</name>
<proteinExistence type="predicted"/>
<dbReference type="AlphaFoldDB" id="A0A8J7WSP9"/>
<protein>
    <submittedName>
        <fullName evidence="2">Uncharacterized protein</fullName>
    </submittedName>
</protein>
<evidence type="ECO:0000313" key="2">
    <source>
        <dbReference type="EMBL" id="MBS2965297.1"/>
    </source>
</evidence>
<dbReference type="RefSeq" id="WP_211469655.1">
    <property type="nucleotide sequence ID" value="NZ_JAGSXH010000077.1"/>
</dbReference>
<feature type="region of interest" description="Disordered" evidence="1">
    <location>
        <begin position="155"/>
        <end position="183"/>
    </location>
</feature>
<evidence type="ECO:0000256" key="1">
    <source>
        <dbReference type="SAM" id="MobiDB-lite"/>
    </source>
</evidence>
<feature type="compositionally biased region" description="Basic and acidic residues" evidence="1">
    <location>
        <begin position="167"/>
        <end position="183"/>
    </location>
</feature>
<reference evidence="2" key="1">
    <citation type="submission" date="2021-04" db="EMBL/GenBank/DDBJ databases">
        <title>Genome based classification of Actinospica acidithermotolerans sp. nov., an actinobacterium isolated from an Indonesian hot spring.</title>
        <authorList>
            <person name="Kusuma A.B."/>
            <person name="Putra K.E."/>
            <person name="Nafisah S."/>
            <person name="Loh J."/>
            <person name="Nouioui I."/>
            <person name="Goodfellow M."/>
        </authorList>
    </citation>
    <scope>NUCLEOTIDE SEQUENCE</scope>
    <source>
        <strain evidence="2">DSM 45618</strain>
    </source>
</reference>
<organism evidence="2 3">
    <name type="scientific">Actinocrinis puniceicyclus</name>
    <dbReference type="NCBI Taxonomy" id="977794"/>
    <lineage>
        <taxon>Bacteria</taxon>
        <taxon>Bacillati</taxon>
        <taxon>Actinomycetota</taxon>
        <taxon>Actinomycetes</taxon>
        <taxon>Catenulisporales</taxon>
        <taxon>Actinospicaceae</taxon>
        <taxon>Actinocrinis</taxon>
    </lineage>
</organism>